<keyword evidence="4 11" id="KW-0812">Transmembrane</keyword>
<dbReference type="PROSITE" id="PS50262">
    <property type="entry name" value="G_PROTEIN_RECEP_F1_2"/>
    <property type="match status" value="1"/>
</dbReference>
<keyword evidence="14" id="KW-1185">Reference proteome</keyword>
<dbReference type="GO" id="GO:0005886">
    <property type="term" value="C:plasma membrane"/>
    <property type="evidence" value="ECO:0007669"/>
    <property type="project" value="UniProtKB-SubCell"/>
</dbReference>
<feature type="transmembrane region" description="Helical" evidence="12">
    <location>
        <begin position="46"/>
        <end position="72"/>
    </location>
</feature>
<keyword evidence="12" id="KW-1003">Cell membrane</keyword>
<keyword evidence="8 12" id="KW-0472">Membrane</keyword>
<dbReference type="InterPro" id="IPR017452">
    <property type="entry name" value="GPCR_Rhodpsn_7TM"/>
</dbReference>
<feature type="transmembrane region" description="Helical" evidence="12">
    <location>
        <begin position="220"/>
        <end position="248"/>
    </location>
</feature>
<keyword evidence="9 11" id="KW-0675">Receptor</keyword>
<name>A0A6J2M5I2_9CHIR</name>
<feature type="transmembrane region" description="Helical" evidence="12">
    <location>
        <begin position="164"/>
        <end position="186"/>
    </location>
</feature>
<evidence type="ECO:0000256" key="1">
    <source>
        <dbReference type="ARBA" id="ARBA00003929"/>
    </source>
</evidence>
<sequence>MLTLKLYPWHLPRSTSLDSRHKKMFNRSQLTPEYFLLTGLPGLEALYPWFIFPFCSTYLVALVGNSLILAVIKNSPSLHQPMYLFLAMLAFAELGVSVSTLPTMMGIFLLGASEISFAACLLQMFSIHSFSIMESGVLLAMSVDRFVAIYNPLRYTAILTLPRIVGTGAALGLKSVILMFPLPFLLMRLPFCGHKVLSHSYCLHSDLIQLPCGNTRPNSILGLCIVTSTFGLDSLLIIVSYVLILYTVLGITSGEGRRKALNTCVSHICAVLVYYVPMISVALVHRFMKHAAPAVRLLLANVYLLVPPVLNPIIYSVKTKQIRQGLIHLFLQRK</sequence>
<dbReference type="InterPro" id="IPR050402">
    <property type="entry name" value="OR51/52/56-like"/>
</dbReference>
<evidence type="ECO:0000256" key="12">
    <source>
        <dbReference type="RuleBase" id="RU363047"/>
    </source>
</evidence>
<dbReference type="PANTHER" id="PTHR26450:SF148">
    <property type="entry name" value="OLFACTORY RECEPTOR"/>
    <property type="match status" value="1"/>
</dbReference>
<keyword evidence="7 11" id="KW-0297">G-protein coupled receptor</keyword>
<feature type="domain" description="G-protein coupled receptors family 1 profile" evidence="13">
    <location>
        <begin position="64"/>
        <end position="315"/>
    </location>
</feature>
<keyword evidence="3 12" id="KW-0716">Sensory transduction</keyword>
<dbReference type="Gene3D" id="1.20.1070.10">
    <property type="entry name" value="Rhodopsin 7-helix transmembrane proteins"/>
    <property type="match status" value="1"/>
</dbReference>
<dbReference type="RefSeq" id="XP_028373545.2">
    <property type="nucleotide sequence ID" value="XM_028517744.2"/>
</dbReference>
<dbReference type="SUPFAM" id="SSF81321">
    <property type="entry name" value="Family A G protein-coupled receptor-like"/>
    <property type="match status" value="1"/>
</dbReference>
<dbReference type="FunFam" id="1.20.1070.10:FF:000002">
    <property type="entry name" value="Olfactory receptor"/>
    <property type="match status" value="1"/>
</dbReference>
<dbReference type="OrthoDB" id="10254436at2759"/>
<dbReference type="KEGG" id="pdic:114501006"/>
<evidence type="ECO:0000256" key="3">
    <source>
        <dbReference type="ARBA" id="ARBA00022606"/>
    </source>
</evidence>
<evidence type="ECO:0000256" key="7">
    <source>
        <dbReference type="ARBA" id="ARBA00023040"/>
    </source>
</evidence>
<evidence type="ECO:0000256" key="6">
    <source>
        <dbReference type="ARBA" id="ARBA00022989"/>
    </source>
</evidence>
<dbReference type="GO" id="GO:0004930">
    <property type="term" value="F:G protein-coupled receptor activity"/>
    <property type="evidence" value="ECO:0007669"/>
    <property type="project" value="UniProtKB-KW"/>
</dbReference>
<evidence type="ECO:0000256" key="9">
    <source>
        <dbReference type="ARBA" id="ARBA00023170"/>
    </source>
</evidence>
<keyword evidence="6 12" id="KW-1133">Transmembrane helix</keyword>
<evidence type="ECO:0000313" key="14">
    <source>
        <dbReference type="Proteomes" id="UP000504628"/>
    </source>
</evidence>
<dbReference type="InParanoid" id="A0A6J2M5I2"/>
<comment type="function">
    <text evidence="1">Putative odorant or sperm cell receptor.</text>
</comment>
<dbReference type="Pfam" id="PF13853">
    <property type="entry name" value="7tm_4"/>
    <property type="match status" value="1"/>
</dbReference>
<feature type="transmembrane region" description="Helical" evidence="12">
    <location>
        <begin position="115"/>
        <end position="143"/>
    </location>
</feature>
<protein>
    <recommendedName>
        <fullName evidence="12">Olfactory receptor</fullName>
    </recommendedName>
</protein>
<keyword evidence="5 12" id="KW-0552">Olfaction</keyword>
<dbReference type="GO" id="GO:0004984">
    <property type="term" value="F:olfactory receptor activity"/>
    <property type="evidence" value="ECO:0007669"/>
    <property type="project" value="InterPro"/>
</dbReference>
<comment type="subcellular location">
    <subcellularLocation>
        <location evidence="12">Cell membrane</location>
        <topology evidence="12">Multi-pass membrane protein</topology>
    </subcellularLocation>
    <subcellularLocation>
        <location evidence="2">Membrane</location>
        <topology evidence="2">Multi-pass membrane protein</topology>
    </subcellularLocation>
</comment>
<evidence type="ECO:0000256" key="4">
    <source>
        <dbReference type="ARBA" id="ARBA00022692"/>
    </source>
</evidence>
<feature type="transmembrane region" description="Helical" evidence="12">
    <location>
        <begin position="84"/>
        <end position="109"/>
    </location>
</feature>
<evidence type="ECO:0000256" key="8">
    <source>
        <dbReference type="ARBA" id="ARBA00023136"/>
    </source>
</evidence>
<dbReference type="PRINTS" id="PR00237">
    <property type="entry name" value="GPCRRHODOPSN"/>
</dbReference>
<dbReference type="PANTHER" id="PTHR26450">
    <property type="entry name" value="OLFACTORY RECEPTOR 56B1-RELATED"/>
    <property type="match status" value="1"/>
</dbReference>
<dbReference type="Proteomes" id="UP000504628">
    <property type="component" value="Chromosome 6"/>
</dbReference>
<evidence type="ECO:0000256" key="5">
    <source>
        <dbReference type="ARBA" id="ARBA00022725"/>
    </source>
</evidence>
<comment type="similarity">
    <text evidence="11">Belongs to the G-protein coupled receptor 1 family.</text>
</comment>
<dbReference type="InterPro" id="IPR000276">
    <property type="entry name" value="GPCR_Rhodpsn"/>
</dbReference>
<gene>
    <name evidence="15" type="primary">LOC114501006</name>
</gene>
<dbReference type="AlphaFoldDB" id="A0A6J2M5I2"/>
<evidence type="ECO:0000259" key="13">
    <source>
        <dbReference type="PROSITE" id="PS50262"/>
    </source>
</evidence>
<dbReference type="CDD" id="cd15222">
    <property type="entry name" value="7tmA_OR51-like"/>
    <property type="match status" value="1"/>
</dbReference>
<reference evidence="15" key="1">
    <citation type="submission" date="2025-08" db="UniProtKB">
        <authorList>
            <consortium name="RefSeq"/>
        </authorList>
    </citation>
    <scope>IDENTIFICATION</scope>
    <source>
        <tissue evidence="15">Muscle</tissue>
    </source>
</reference>
<feature type="transmembrane region" description="Helical" evidence="12">
    <location>
        <begin position="260"/>
        <end position="285"/>
    </location>
</feature>
<dbReference type="PROSITE" id="PS00237">
    <property type="entry name" value="G_PROTEIN_RECEP_F1_1"/>
    <property type="match status" value="1"/>
</dbReference>
<evidence type="ECO:0000256" key="10">
    <source>
        <dbReference type="ARBA" id="ARBA00023224"/>
    </source>
</evidence>
<evidence type="ECO:0000313" key="15">
    <source>
        <dbReference type="RefSeq" id="XP_028373545.2"/>
    </source>
</evidence>
<accession>A0A6J2M5I2</accession>
<evidence type="ECO:0000256" key="11">
    <source>
        <dbReference type="RuleBase" id="RU000688"/>
    </source>
</evidence>
<dbReference type="InterPro" id="IPR000725">
    <property type="entry name" value="Olfact_rcpt"/>
</dbReference>
<dbReference type="PRINTS" id="PR00245">
    <property type="entry name" value="OLFACTORYR"/>
</dbReference>
<proteinExistence type="inferred from homology"/>
<keyword evidence="10 11" id="KW-0807">Transducer</keyword>
<feature type="transmembrane region" description="Helical" evidence="12">
    <location>
        <begin position="297"/>
        <end position="317"/>
    </location>
</feature>
<evidence type="ECO:0000256" key="2">
    <source>
        <dbReference type="ARBA" id="ARBA00004141"/>
    </source>
</evidence>
<dbReference type="GeneID" id="114501006"/>
<dbReference type="GO" id="GO:0071396">
    <property type="term" value="P:cellular response to lipid"/>
    <property type="evidence" value="ECO:0007669"/>
    <property type="project" value="UniProtKB-ARBA"/>
</dbReference>
<organism evidence="14 15">
    <name type="scientific">Phyllostomus discolor</name>
    <name type="common">pale spear-nosed bat</name>
    <dbReference type="NCBI Taxonomy" id="89673"/>
    <lineage>
        <taxon>Eukaryota</taxon>
        <taxon>Metazoa</taxon>
        <taxon>Chordata</taxon>
        <taxon>Craniata</taxon>
        <taxon>Vertebrata</taxon>
        <taxon>Euteleostomi</taxon>
        <taxon>Mammalia</taxon>
        <taxon>Eutheria</taxon>
        <taxon>Laurasiatheria</taxon>
        <taxon>Chiroptera</taxon>
        <taxon>Yangochiroptera</taxon>
        <taxon>Phyllostomidae</taxon>
        <taxon>Phyllostominae</taxon>
        <taxon>Phyllostomus</taxon>
    </lineage>
</organism>